<accession>A0A7G9FKH9</accession>
<dbReference type="CDD" id="cd00093">
    <property type="entry name" value="HTH_XRE"/>
    <property type="match status" value="1"/>
</dbReference>
<feature type="transmembrane region" description="Helical" evidence="3">
    <location>
        <begin position="164"/>
        <end position="182"/>
    </location>
</feature>
<dbReference type="InterPro" id="IPR001387">
    <property type="entry name" value="Cro/C1-type_HTH"/>
</dbReference>
<dbReference type="PANTHER" id="PTHR46558">
    <property type="entry name" value="TRACRIPTIONAL REGULATORY PROTEIN-RELATED-RELATED"/>
    <property type="match status" value="1"/>
</dbReference>
<keyword evidence="2" id="KW-0175">Coiled coil</keyword>
<keyword evidence="3" id="KW-1133">Transmembrane helix</keyword>
<name>A0A7G9FKH9_9FIRM</name>
<dbReference type="Proteomes" id="UP000515819">
    <property type="component" value="Chromosome"/>
</dbReference>
<feature type="domain" description="HTH cro/C1-type" evidence="4">
    <location>
        <begin position="6"/>
        <end position="60"/>
    </location>
</feature>
<dbReference type="SMART" id="SM00530">
    <property type="entry name" value="HTH_XRE"/>
    <property type="match status" value="1"/>
</dbReference>
<dbReference type="InterPro" id="IPR010982">
    <property type="entry name" value="Lambda_DNA-bd_dom_sf"/>
</dbReference>
<feature type="transmembrane region" description="Helical" evidence="3">
    <location>
        <begin position="194"/>
        <end position="215"/>
    </location>
</feature>
<dbReference type="EMBL" id="CP060632">
    <property type="protein sequence ID" value="QNL99060.1"/>
    <property type="molecule type" value="Genomic_DNA"/>
</dbReference>
<evidence type="ECO:0000313" key="5">
    <source>
        <dbReference type="EMBL" id="QNL99060.1"/>
    </source>
</evidence>
<feature type="transmembrane region" description="Helical" evidence="3">
    <location>
        <begin position="236"/>
        <end position="259"/>
    </location>
</feature>
<feature type="coiled-coil region" evidence="2">
    <location>
        <begin position="70"/>
        <end position="101"/>
    </location>
</feature>
<dbReference type="SUPFAM" id="SSF47413">
    <property type="entry name" value="lambda repressor-like DNA-binding domains"/>
    <property type="match status" value="1"/>
</dbReference>
<keyword evidence="3" id="KW-0812">Transmembrane</keyword>
<evidence type="ECO:0000256" key="2">
    <source>
        <dbReference type="SAM" id="Coils"/>
    </source>
</evidence>
<dbReference type="Gene3D" id="1.10.260.40">
    <property type="entry name" value="lambda repressor-like DNA-binding domains"/>
    <property type="match status" value="1"/>
</dbReference>
<feature type="transmembrane region" description="Helical" evidence="3">
    <location>
        <begin position="124"/>
        <end position="143"/>
    </location>
</feature>
<feature type="transmembrane region" description="Helical" evidence="3">
    <location>
        <begin position="102"/>
        <end position="118"/>
    </location>
</feature>
<dbReference type="RefSeq" id="WP_249321043.1">
    <property type="nucleotide sequence ID" value="NZ_CP060632.1"/>
</dbReference>
<evidence type="ECO:0000259" key="4">
    <source>
        <dbReference type="PROSITE" id="PS50943"/>
    </source>
</evidence>
<keyword evidence="6" id="KW-1185">Reference proteome</keyword>
<evidence type="ECO:0000256" key="3">
    <source>
        <dbReference type="SAM" id="Phobius"/>
    </source>
</evidence>
<dbReference type="AlphaFoldDB" id="A0A7G9FKH9"/>
<gene>
    <name evidence="5" type="ORF">H9Q76_09960</name>
</gene>
<keyword evidence="3" id="KW-0472">Membrane</keyword>
<sequence length="294" mass="32593">MIHENIKHFRKAKGLSQEELAVKLHVVRQTVSKWENGLSVPDADVLIRLANVLGVSVSQLLGIETEPNNHQALADQLAGLNEQLALKNQQERNRLQAGRKRGTILFLTFLAMLVALIVKNELVSLLLTGMCMISAAIILYRNLALLTNETTDDLRIGTLRVTTLINIGFLIIGILVACLTALDVITFSENGEKIFAMSFISCIMLASGILCPRIPYNRYTGLRLPWTIRDEETWKIAHNILGHISLPIVLLYVACTLTVPDFELVTSGAMILWIGIPGGISGVYYLRKYHSHLG</sequence>
<dbReference type="GO" id="GO:0003677">
    <property type="term" value="F:DNA binding"/>
    <property type="evidence" value="ECO:0007669"/>
    <property type="project" value="UniProtKB-KW"/>
</dbReference>
<dbReference type="KEGG" id="wcp:H9Q76_09960"/>
<reference evidence="5 6" key="1">
    <citation type="submission" date="2020-08" db="EMBL/GenBank/DDBJ databases">
        <authorList>
            <person name="Liu C."/>
            <person name="Sun Q."/>
        </authorList>
    </citation>
    <scope>NUCLEOTIDE SEQUENCE [LARGE SCALE GENOMIC DNA]</scope>
    <source>
        <strain evidence="5 6">NSJ-4</strain>
    </source>
</reference>
<dbReference type="PROSITE" id="PS50943">
    <property type="entry name" value="HTH_CROC1"/>
    <property type="match status" value="1"/>
</dbReference>
<organism evidence="5 6">
    <name type="scientific">Wujia chipingensis</name>
    <dbReference type="NCBI Taxonomy" id="2763670"/>
    <lineage>
        <taxon>Bacteria</taxon>
        <taxon>Bacillati</taxon>
        <taxon>Bacillota</taxon>
        <taxon>Clostridia</taxon>
        <taxon>Lachnospirales</taxon>
        <taxon>Lachnospiraceae</taxon>
        <taxon>Wujia</taxon>
    </lineage>
</organism>
<evidence type="ECO:0000256" key="1">
    <source>
        <dbReference type="ARBA" id="ARBA00023125"/>
    </source>
</evidence>
<dbReference type="InterPro" id="IPR025962">
    <property type="entry name" value="SdpI/YhfL"/>
</dbReference>
<feature type="transmembrane region" description="Helical" evidence="3">
    <location>
        <begin position="265"/>
        <end position="286"/>
    </location>
</feature>
<keyword evidence="1" id="KW-0238">DNA-binding</keyword>
<dbReference type="Pfam" id="PF13630">
    <property type="entry name" value="SdpI"/>
    <property type="match status" value="1"/>
</dbReference>
<dbReference type="PANTHER" id="PTHR46558:SF3">
    <property type="entry name" value="TRANSCRIPTIONAL REGULATOR"/>
    <property type="match status" value="1"/>
</dbReference>
<evidence type="ECO:0000313" key="6">
    <source>
        <dbReference type="Proteomes" id="UP000515819"/>
    </source>
</evidence>
<proteinExistence type="predicted"/>
<dbReference type="Pfam" id="PF01381">
    <property type="entry name" value="HTH_3"/>
    <property type="match status" value="1"/>
</dbReference>
<protein>
    <submittedName>
        <fullName evidence="5">XRE family transcriptional regulator</fullName>
    </submittedName>
</protein>